<dbReference type="EMBL" id="JBHSBM010000042">
    <property type="protein sequence ID" value="MFC4062384.1"/>
    <property type="molecule type" value="Genomic_DNA"/>
</dbReference>
<organism evidence="2 3">
    <name type="scientific">Planomonospora corallina</name>
    <dbReference type="NCBI Taxonomy" id="1806052"/>
    <lineage>
        <taxon>Bacteria</taxon>
        <taxon>Bacillati</taxon>
        <taxon>Actinomycetota</taxon>
        <taxon>Actinomycetes</taxon>
        <taxon>Streptosporangiales</taxon>
        <taxon>Streptosporangiaceae</taxon>
        <taxon>Planomonospora</taxon>
    </lineage>
</organism>
<dbReference type="RefSeq" id="WP_377293449.1">
    <property type="nucleotide sequence ID" value="NZ_JBHSBM010000042.1"/>
</dbReference>
<gene>
    <name evidence="2" type="ORF">ACFOWE_29135</name>
</gene>
<keyword evidence="1" id="KW-1133">Transmembrane helix</keyword>
<proteinExistence type="predicted"/>
<feature type="transmembrane region" description="Helical" evidence="1">
    <location>
        <begin position="6"/>
        <end position="26"/>
    </location>
</feature>
<name>A0ABV8IDS0_9ACTN</name>
<feature type="transmembrane region" description="Helical" evidence="1">
    <location>
        <begin position="103"/>
        <end position="123"/>
    </location>
</feature>
<keyword evidence="3" id="KW-1185">Reference proteome</keyword>
<feature type="transmembrane region" description="Helical" evidence="1">
    <location>
        <begin position="129"/>
        <end position="147"/>
    </location>
</feature>
<comment type="caution">
    <text evidence="2">The sequence shown here is derived from an EMBL/GenBank/DDBJ whole genome shotgun (WGS) entry which is preliminary data.</text>
</comment>
<protein>
    <submittedName>
        <fullName evidence="2">Uncharacterized protein</fullName>
    </submittedName>
</protein>
<feature type="transmembrane region" description="Helical" evidence="1">
    <location>
        <begin position="72"/>
        <end position="91"/>
    </location>
</feature>
<evidence type="ECO:0000256" key="1">
    <source>
        <dbReference type="SAM" id="Phobius"/>
    </source>
</evidence>
<dbReference type="Proteomes" id="UP001595850">
    <property type="component" value="Unassembled WGS sequence"/>
</dbReference>
<reference evidence="3" key="1">
    <citation type="journal article" date="2019" name="Int. J. Syst. Evol. Microbiol.">
        <title>The Global Catalogue of Microorganisms (GCM) 10K type strain sequencing project: providing services to taxonomists for standard genome sequencing and annotation.</title>
        <authorList>
            <consortium name="The Broad Institute Genomics Platform"/>
            <consortium name="The Broad Institute Genome Sequencing Center for Infectious Disease"/>
            <person name="Wu L."/>
            <person name="Ma J."/>
        </authorList>
    </citation>
    <scope>NUCLEOTIDE SEQUENCE [LARGE SCALE GENOMIC DNA]</scope>
    <source>
        <strain evidence="3">TBRC 4489</strain>
    </source>
</reference>
<sequence>MAHLRGLPVALVTCAYAAAVLTLTWLTQDGHLGDAMYGVLTMVVVAFPLSIVGDSVYGAIIGQRHDDPAYGWQYVEMGWPGIAMALSLLLLLTWRRTRLAGQVMGWALTTAILLVGAGMVFGWAPRQPYGWPFIAYGLLMAIGMIAVHRSALKGVTTGGA</sequence>
<evidence type="ECO:0000313" key="2">
    <source>
        <dbReference type="EMBL" id="MFC4062384.1"/>
    </source>
</evidence>
<feature type="transmembrane region" description="Helical" evidence="1">
    <location>
        <begin position="38"/>
        <end position="60"/>
    </location>
</feature>
<accession>A0ABV8IDS0</accession>
<keyword evidence="1" id="KW-0472">Membrane</keyword>
<keyword evidence="1" id="KW-0812">Transmembrane</keyword>
<evidence type="ECO:0000313" key="3">
    <source>
        <dbReference type="Proteomes" id="UP001595850"/>
    </source>
</evidence>